<keyword evidence="3" id="KW-1185">Reference proteome</keyword>
<organism evidence="2">
    <name type="scientific">Darwinula stevensoni</name>
    <dbReference type="NCBI Taxonomy" id="69355"/>
    <lineage>
        <taxon>Eukaryota</taxon>
        <taxon>Metazoa</taxon>
        <taxon>Ecdysozoa</taxon>
        <taxon>Arthropoda</taxon>
        <taxon>Crustacea</taxon>
        <taxon>Oligostraca</taxon>
        <taxon>Ostracoda</taxon>
        <taxon>Podocopa</taxon>
        <taxon>Podocopida</taxon>
        <taxon>Darwinulocopina</taxon>
        <taxon>Darwinuloidea</taxon>
        <taxon>Darwinulidae</taxon>
        <taxon>Darwinula</taxon>
    </lineage>
</organism>
<reference evidence="2" key="1">
    <citation type="submission" date="2020-11" db="EMBL/GenBank/DDBJ databases">
        <authorList>
            <person name="Tran Van P."/>
        </authorList>
    </citation>
    <scope>NUCLEOTIDE SEQUENCE</scope>
</reference>
<feature type="compositionally biased region" description="Polar residues" evidence="1">
    <location>
        <begin position="16"/>
        <end position="27"/>
    </location>
</feature>
<evidence type="ECO:0000313" key="3">
    <source>
        <dbReference type="Proteomes" id="UP000677054"/>
    </source>
</evidence>
<sequence length="336" mass="38195">MGFLQACRRPHHDGESWNSSASTTMTIPSPVESFEGPSESGEIHPGESNNSLNQSVSDIQALPSPKSFMSCGEEPFKHNLPERLEPLPHRVNWNDSEDSVQQLHSPLNLMEMSSFIATPNTMGNTPPVWMGEVSYENCGIFDNSADVIDVASMSARPQSTPKKNPCRKTRVYRFECCVGRMAFADLHDIEEQLDKMSEKEKKKLLVDLIQKNSSCSGQTISLKGVTLCKPCCLNLFGITKVEWEKLQRRQPFGIPKTPRRRPKQEFAQAWLRRFLQDHGQHSPTPTKKTFVQGFTRIQIHREFLKEFTAKGYCKESLLQFSRFTTLIRKMKVSLGK</sequence>
<accession>A0A7R9FSG6</accession>
<name>A0A7R9FSG6_9CRUS</name>
<evidence type="ECO:0000256" key="1">
    <source>
        <dbReference type="SAM" id="MobiDB-lite"/>
    </source>
</evidence>
<dbReference type="AlphaFoldDB" id="A0A7R9FSG6"/>
<dbReference type="EMBL" id="LR905271">
    <property type="protein sequence ID" value="CAD7253380.1"/>
    <property type="molecule type" value="Genomic_DNA"/>
</dbReference>
<feature type="region of interest" description="Disordered" evidence="1">
    <location>
        <begin position="1"/>
        <end position="53"/>
    </location>
</feature>
<proteinExistence type="predicted"/>
<dbReference type="EMBL" id="CAJPEV010005754">
    <property type="protein sequence ID" value="CAG0903475.1"/>
    <property type="molecule type" value="Genomic_DNA"/>
</dbReference>
<dbReference type="Proteomes" id="UP000677054">
    <property type="component" value="Unassembled WGS sequence"/>
</dbReference>
<gene>
    <name evidence="2" type="ORF">DSTB1V02_LOCUS13130</name>
</gene>
<feature type="non-terminal residue" evidence="2">
    <location>
        <position position="336"/>
    </location>
</feature>
<protein>
    <submittedName>
        <fullName evidence="2">Uncharacterized protein</fullName>
    </submittedName>
</protein>
<evidence type="ECO:0000313" key="2">
    <source>
        <dbReference type="EMBL" id="CAD7253380.1"/>
    </source>
</evidence>